<organism evidence="2">
    <name type="scientific">Escherichia phage vB_EcoS_ESCO41</name>
    <dbReference type="NCBI Taxonomy" id="2496547"/>
    <lineage>
        <taxon>Viruses</taxon>
        <taxon>Duplodnaviria</taxon>
        <taxon>Heunggongvirae</taxon>
        <taxon>Uroviricota</taxon>
        <taxon>Caudoviricetes</taxon>
        <taxon>Drexlerviridae</taxon>
        <taxon>Nouzillyvirus</taxon>
        <taxon>Nouzillyvirus ESCO41</taxon>
    </lineage>
</organism>
<dbReference type="EMBL" id="KY619305">
    <property type="protein sequence ID" value="AQY55278.1"/>
    <property type="molecule type" value="Genomic_DNA"/>
</dbReference>
<evidence type="ECO:0000313" key="2">
    <source>
        <dbReference type="EMBL" id="AQY55278.1"/>
    </source>
</evidence>
<protein>
    <recommendedName>
        <fullName evidence="1">Anti-CBASS protein Acb1-like N-terminal domain-containing protein</fullName>
    </recommendedName>
</protein>
<proteinExistence type="predicted"/>
<evidence type="ECO:0000313" key="3">
    <source>
        <dbReference type="Proteomes" id="UP000222601"/>
    </source>
</evidence>
<dbReference type="Pfam" id="PF06381">
    <property type="entry name" value="Phage_portal_3"/>
    <property type="match status" value="1"/>
</dbReference>
<accession>A0A1U9WR14</accession>
<dbReference type="Proteomes" id="UP000222601">
    <property type="component" value="Segment"/>
</dbReference>
<gene>
    <name evidence="2" type="ORF">ESCO41_00051</name>
</gene>
<feature type="domain" description="Anti-CBASS protein Acb1-like N-terminal" evidence="1">
    <location>
        <begin position="35"/>
        <end position="373"/>
    </location>
</feature>
<dbReference type="InterPro" id="IPR024459">
    <property type="entry name" value="Acb1-like_N"/>
</dbReference>
<evidence type="ECO:0000259" key="1">
    <source>
        <dbReference type="Pfam" id="PF06381"/>
    </source>
</evidence>
<reference evidence="2" key="1">
    <citation type="submission" date="2017-02" db="EMBL/GenBank/DDBJ databases">
        <title>Characterization of a new coliphage vB_EcoS_ESCO41.</title>
        <authorList>
            <person name="Trotereau A."/>
            <person name="Schouler C."/>
        </authorList>
    </citation>
    <scope>NUCLEOTIDE SEQUENCE [LARGE SCALE GENOMIC DNA]</scope>
</reference>
<sequence length="420" mass="47623">MSKKSVKTDSYNKVFKGEGTAGGALASLYDQMYVTQFYIDDPMAKKIVDVIPEEMVFPGFGLDGVKDEKAFKSLWDGLKLNKQIVEAFSWERLYGGSAIVAVVRDNRLLTSPIKEGAQLESIRVYEKEQIRIKDREKNARNPRYGMPKIYTINPGGSVPEYDVHYTRVYVNGGERVPNSLRAQNNDWGASVLSKGLIDAILDYNYCEELATQLLRRKQQGVWKAKGLADLCDDDEGRYAARLRLAQVDDNSGVGRTIGIDATDEEYDVLNSDISGVDTFLDKKMDRIVNYSQIHEIILKNKNVGGVSASQNTALETFYKMIDRKRNEYYRPLLEWLIPMMINEEEWSVRFEPLSMPSEKEQSETLKNNVDSISKLVADQVIDRDEARDTLEAIADFIKIQGPAPEIEVIEPADQQVNNEE</sequence>
<name>A0A1U9WR14_9CAUD</name>
<keyword evidence="3" id="KW-1185">Reference proteome</keyword>